<dbReference type="Proteomes" id="UP000219020">
    <property type="component" value="Unassembled WGS sequence"/>
</dbReference>
<accession>A0A2A5T3J4</accession>
<keyword evidence="2" id="KW-1185">Reference proteome</keyword>
<dbReference type="AlphaFoldDB" id="A0A2A5T3J4"/>
<proteinExistence type="predicted"/>
<name>A0A2A5T3J4_9GAMM</name>
<evidence type="ECO:0000313" key="2">
    <source>
        <dbReference type="Proteomes" id="UP000219020"/>
    </source>
</evidence>
<evidence type="ECO:0000313" key="1">
    <source>
        <dbReference type="EMBL" id="PCS22745.1"/>
    </source>
</evidence>
<organism evidence="1 2">
    <name type="scientific">Candidatus Enterovibrio escicola</name>
    <dbReference type="NCBI Taxonomy" id="1927127"/>
    <lineage>
        <taxon>Bacteria</taxon>
        <taxon>Pseudomonadati</taxon>
        <taxon>Pseudomonadota</taxon>
        <taxon>Gammaproteobacteria</taxon>
        <taxon>Vibrionales</taxon>
        <taxon>Vibrionaceae</taxon>
        <taxon>Enterovibrio</taxon>
    </lineage>
</organism>
<gene>
    <name evidence="1" type="ORF">BTN49_1703</name>
</gene>
<sequence>MEMAGVLNAINRIQETPLIINKDILQWCEYFRDNTVA</sequence>
<protein>
    <submittedName>
        <fullName evidence="1">Uncharacterized protein</fullName>
    </submittedName>
</protein>
<comment type="caution">
    <text evidence="1">The sequence shown here is derived from an EMBL/GenBank/DDBJ whole genome shotgun (WGS) entry which is preliminary data.</text>
</comment>
<dbReference type="EMBL" id="NBYY01000015">
    <property type="protein sequence ID" value="PCS22745.1"/>
    <property type="molecule type" value="Genomic_DNA"/>
</dbReference>
<reference evidence="2" key="1">
    <citation type="submission" date="2017-04" db="EMBL/GenBank/DDBJ databases">
        <title>Genome evolution of the luminous symbionts of deep sea anglerfish.</title>
        <authorList>
            <person name="Hendry T.A."/>
        </authorList>
    </citation>
    <scope>NUCLEOTIDE SEQUENCE [LARGE SCALE GENOMIC DNA]</scope>
</reference>